<keyword evidence="2" id="KW-0418">Kinase</keyword>
<name>A0A146K760_9EUKA</name>
<dbReference type="GO" id="GO:0004672">
    <property type="term" value="F:protein kinase activity"/>
    <property type="evidence" value="ECO:0007669"/>
    <property type="project" value="InterPro"/>
</dbReference>
<dbReference type="EMBL" id="GDID01005215">
    <property type="protein sequence ID" value="JAP91391.1"/>
    <property type="molecule type" value="Transcribed_RNA"/>
</dbReference>
<sequence>ITSRQVLQNKKHVDKFQSEIRIHKLLSQVRNPNICQLFKVFDDGNNYYMMMELCDGNALNKVLATRRTLSPEEIQFILFQLLNAIQCLRDNRIVHRDLKSHNIFLSIHDGKIYIKLGDFGLSTFIVTDIDKHF</sequence>
<dbReference type="GO" id="GO:0005634">
    <property type="term" value="C:nucleus"/>
    <property type="evidence" value="ECO:0007669"/>
    <property type="project" value="TreeGrafter"/>
</dbReference>
<gene>
    <name evidence="2" type="ORF">TPC1_17017</name>
</gene>
<proteinExistence type="predicted"/>
<dbReference type="SMART" id="SM00220">
    <property type="entry name" value="S_TKc"/>
    <property type="match status" value="1"/>
</dbReference>
<dbReference type="PROSITE" id="PS00108">
    <property type="entry name" value="PROTEIN_KINASE_ST"/>
    <property type="match status" value="1"/>
</dbReference>
<dbReference type="SUPFAM" id="SSF56112">
    <property type="entry name" value="Protein kinase-like (PK-like)"/>
    <property type="match status" value="1"/>
</dbReference>
<accession>A0A146K760</accession>
<protein>
    <submittedName>
        <fullName evidence="2">Kinase, PLK</fullName>
    </submittedName>
</protein>
<organism evidence="2">
    <name type="scientific">Trepomonas sp. PC1</name>
    <dbReference type="NCBI Taxonomy" id="1076344"/>
    <lineage>
        <taxon>Eukaryota</taxon>
        <taxon>Metamonada</taxon>
        <taxon>Diplomonadida</taxon>
        <taxon>Hexamitidae</taxon>
        <taxon>Hexamitinae</taxon>
        <taxon>Trepomonas</taxon>
    </lineage>
</organism>
<dbReference type="Pfam" id="PF00069">
    <property type="entry name" value="Pkinase"/>
    <property type="match status" value="1"/>
</dbReference>
<feature type="non-terminal residue" evidence="2">
    <location>
        <position position="1"/>
    </location>
</feature>
<feature type="non-terminal residue" evidence="2">
    <location>
        <position position="133"/>
    </location>
</feature>
<evidence type="ECO:0000259" key="1">
    <source>
        <dbReference type="PROSITE" id="PS50011"/>
    </source>
</evidence>
<dbReference type="Gene3D" id="1.10.510.10">
    <property type="entry name" value="Transferase(Phosphotransferase) domain 1"/>
    <property type="match status" value="1"/>
</dbReference>
<dbReference type="GO" id="GO:0005524">
    <property type="term" value="F:ATP binding"/>
    <property type="evidence" value="ECO:0007669"/>
    <property type="project" value="InterPro"/>
</dbReference>
<dbReference type="InterPro" id="IPR000719">
    <property type="entry name" value="Prot_kinase_dom"/>
</dbReference>
<feature type="domain" description="Protein kinase" evidence="1">
    <location>
        <begin position="1"/>
        <end position="133"/>
    </location>
</feature>
<reference evidence="2" key="1">
    <citation type="submission" date="2015-07" db="EMBL/GenBank/DDBJ databases">
        <title>Adaptation to a free-living lifestyle via gene acquisitions in the diplomonad Trepomonas sp. PC1.</title>
        <authorList>
            <person name="Xu F."/>
            <person name="Jerlstrom-Hultqvist J."/>
            <person name="Kolisko M."/>
            <person name="Simpson A.G.B."/>
            <person name="Roger A.J."/>
            <person name="Svard S.G."/>
            <person name="Andersson J.O."/>
        </authorList>
    </citation>
    <scope>NUCLEOTIDE SEQUENCE</scope>
    <source>
        <strain evidence="2">PC1</strain>
    </source>
</reference>
<dbReference type="AlphaFoldDB" id="A0A146K760"/>
<evidence type="ECO:0000313" key="2">
    <source>
        <dbReference type="EMBL" id="JAP91391.1"/>
    </source>
</evidence>
<dbReference type="PROSITE" id="PS50011">
    <property type="entry name" value="PROTEIN_KINASE_DOM"/>
    <property type="match status" value="1"/>
</dbReference>
<dbReference type="PANTHER" id="PTHR24345">
    <property type="entry name" value="SERINE/THREONINE-PROTEIN KINASE PLK"/>
    <property type="match status" value="1"/>
</dbReference>
<dbReference type="InterPro" id="IPR008271">
    <property type="entry name" value="Ser/Thr_kinase_AS"/>
</dbReference>
<keyword evidence="2" id="KW-0808">Transferase</keyword>
<dbReference type="InterPro" id="IPR011009">
    <property type="entry name" value="Kinase-like_dom_sf"/>
</dbReference>